<evidence type="ECO:0008006" key="3">
    <source>
        <dbReference type="Google" id="ProtNLM"/>
    </source>
</evidence>
<dbReference type="RefSeq" id="WP_087461892.1">
    <property type="nucleotide sequence ID" value="NZ_CP021425.1"/>
</dbReference>
<name>A0A1Y0IC20_9GAMM</name>
<dbReference type="OrthoDB" id="5593306at2"/>
<dbReference type="InterPro" id="IPR021482">
    <property type="entry name" value="DUF3135"/>
</dbReference>
<reference evidence="1 2" key="1">
    <citation type="submission" date="2017-05" db="EMBL/GenBank/DDBJ databases">
        <title>Genomic insights into alkan degradation activity of Oleiphilus messinensis.</title>
        <authorList>
            <person name="Kozyavkin S.A."/>
            <person name="Slesarev A.I."/>
            <person name="Golyshin P.N."/>
            <person name="Korzhenkov A."/>
            <person name="Golyshina O.N."/>
            <person name="Toshchakov S.V."/>
        </authorList>
    </citation>
    <scope>NUCLEOTIDE SEQUENCE [LARGE SCALE GENOMIC DNA]</scope>
    <source>
        <strain evidence="1 2">ME102</strain>
    </source>
</reference>
<dbReference type="KEGG" id="ome:OLMES_2899"/>
<dbReference type="Proteomes" id="UP000196027">
    <property type="component" value="Chromosome"/>
</dbReference>
<protein>
    <recommendedName>
        <fullName evidence="3">DUF3135 domain-containing protein</fullName>
    </recommendedName>
</protein>
<keyword evidence="2" id="KW-1185">Reference proteome</keyword>
<sequence length="133" mass="15202">MELPDFDVMLEMAKQDPEALEALRKSLVEKVIATADDRYKRKLKGLQFKIDMERQRARTPLATCLALSGMMHDSFYRLNDSLNEFRQLSLNADIESPTSAEGAVFQTGQNASYKCDVINLDMYRQSNEDVIEC</sequence>
<proteinExistence type="predicted"/>
<evidence type="ECO:0000313" key="2">
    <source>
        <dbReference type="Proteomes" id="UP000196027"/>
    </source>
</evidence>
<organism evidence="1 2">
    <name type="scientific">Oleiphilus messinensis</name>
    <dbReference type="NCBI Taxonomy" id="141451"/>
    <lineage>
        <taxon>Bacteria</taxon>
        <taxon>Pseudomonadati</taxon>
        <taxon>Pseudomonadota</taxon>
        <taxon>Gammaproteobacteria</taxon>
        <taxon>Oceanospirillales</taxon>
        <taxon>Oleiphilaceae</taxon>
        <taxon>Oleiphilus</taxon>
    </lineage>
</organism>
<dbReference type="Pfam" id="PF11333">
    <property type="entry name" value="DUF3135"/>
    <property type="match status" value="1"/>
</dbReference>
<gene>
    <name evidence="1" type="ORF">OLMES_2899</name>
</gene>
<dbReference type="EMBL" id="CP021425">
    <property type="protein sequence ID" value="ARU56944.1"/>
    <property type="molecule type" value="Genomic_DNA"/>
</dbReference>
<evidence type="ECO:0000313" key="1">
    <source>
        <dbReference type="EMBL" id="ARU56944.1"/>
    </source>
</evidence>
<dbReference type="AlphaFoldDB" id="A0A1Y0IC20"/>
<accession>A0A1Y0IC20</accession>